<name>R1J2X3_9GAMM</name>
<reference evidence="2 3" key="1">
    <citation type="journal article" date="2014" name="PLoS ONE">
        <title>Grimontia indica AK16(T), sp. nov., Isolated from a Seawater Sample Reports the Presence of Pathogenic Genes Similar to Vibrio Genus.</title>
        <authorList>
            <person name="Singh A."/>
            <person name="Vaidya B."/>
            <person name="Khatri I."/>
            <person name="Srinivas T.N."/>
            <person name="Subramanian S."/>
            <person name="Korpole S."/>
            <person name="Pinnaka A.K."/>
        </authorList>
    </citation>
    <scope>NUCLEOTIDE SEQUENCE [LARGE SCALE GENOMIC DNA]</scope>
    <source>
        <strain evidence="2 3">AK16</strain>
    </source>
</reference>
<accession>R1J2X3</accession>
<keyword evidence="1" id="KW-0472">Membrane</keyword>
<keyword evidence="3" id="KW-1185">Reference proteome</keyword>
<gene>
    <name evidence="2" type="ORF">D515_00088</name>
</gene>
<sequence>MKYIQILPQLAAFFFFPVMMVITTLAVIYETVVYPFYCRFKDIPQEWKAKLLAYRIGSPWWSMSLKMHLCLYVPVLTCVLIAYLLQKHMEGTWLTPYEQYLVLAENICIGIFTGALLYWFTSHFPNHKAKIAAINAHYYDLKDISKSPYLELCFADCMEHVLPFDDDWSAYPYPNYCPDRVEEELALLRDIKSLKRSLRELKEVSENIKRIESALHYFDQPLQIAISRHDRCTDRLIKQIEIVYKARETDMFPEELDDWYIAATIPEVAIVSRLTRPLNIQVPAFKKITAEYVSTANSHMSLITCCLKSFIDSRHHLMDTKDQYLPVIAPQPEGKFEVVRAGNTFKIPPRKPRKVDDFRGLHVRQWRRS</sequence>
<evidence type="ECO:0000256" key="1">
    <source>
        <dbReference type="SAM" id="Phobius"/>
    </source>
</evidence>
<feature type="transmembrane region" description="Helical" evidence="1">
    <location>
        <begin position="97"/>
        <end position="120"/>
    </location>
</feature>
<organism evidence="2 3">
    <name type="scientific">Grimontia indica</name>
    <dbReference type="NCBI Taxonomy" id="1056512"/>
    <lineage>
        <taxon>Bacteria</taxon>
        <taxon>Pseudomonadati</taxon>
        <taxon>Pseudomonadota</taxon>
        <taxon>Gammaproteobacteria</taxon>
        <taxon>Vibrionales</taxon>
        <taxon>Vibrionaceae</taxon>
        <taxon>Grimontia</taxon>
    </lineage>
</organism>
<evidence type="ECO:0000313" key="2">
    <source>
        <dbReference type="EMBL" id="EOD81930.1"/>
    </source>
</evidence>
<keyword evidence="1" id="KW-1133">Transmembrane helix</keyword>
<evidence type="ECO:0000313" key="3">
    <source>
        <dbReference type="Proteomes" id="UP000011223"/>
    </source>
</evidence>
<proteinExistence type="predicted"/>
<evidence type="ECO:0008006" key="4">
    <source>
        <dbReference type="Google" id="ProtNLM"/>
    </source>
</evidence>
<dbReference type="EMBL" id="ANFM02000001">
    <property type="protein sequence ID" value="EOD81930.1"/>
    <property type="molecule type" value="Genomic_DNA"/>
</dbReference>
<feature type="transmembrane region" description="Helical" evidence="1">
    <location>
        <begin position="65"/>
        <end position="85"/>
    </location>
</feature>
<dbReference type="AlphaFoldDB" id="R1J2X3"/>
<feature type="transmembrane region" description="Helical" evidence="1">
    <location>
        <begin position="12"/>
        <end position="37"/>
    </location>
</feature>
<dbReference type="Proteomes" id="UP000011223">
    <property type="component" value="Unassembled WGS sequence"/>
</dbReference>
<comment type="caution">
    <text evidence="2">The sequence shown here is derived from an EMBL/GenBank/DDBJ whole genome shotgun (WGS) entry which is preliminary data.</text>
</comment>
<keyword evidence="1" id="KW-0812">Transmembrane</keyword>
<dbReference type="RefSeq" id="WP_002535102.1">
    <property type="nucleotide sequence ID" value="NZ_ANFM02000001.1"/>
</dbReference>
<protein>
    <recommendedName>
        <fullName evidence="4">Transmembrane protein</fullName>
    </recommendedName>
</protein>